<gene>
    <name evidence="2" type="ORF">Slati_1814100</name>
</gene>
<feature type="region of interest" description="Disordered" evidence="1">
    <location>
        <begin position="71"/>
        <end position="105"/>
    </location>
</feature>
<organism evidence="2">
    <name type="scientific">Sesamum latifolium</name>
    <dbReference type="NCBI Taxonomy" id="2727402"/>
    <lineage>
        <taxon>Eukaryota</taxon>
        <taxon>Viridiplantae</taxon>
        <taxon>Streptophyta</taxon>
        <taxon>Embryophyta</taxon>
        <taxon>Tracheophyta</taxon>
        <taxon>Spermatophyta</taxon>
        <taxon>Magnoliopsida</taxon>
        <taxon>eudicotyledons</taxon>
        <taxon>Gunneridae</taxon>
        <taxon>Pentapetalae</taxon>
        <taxon>asterids</taxon>
        <taxon>lamiids</taxon>
        <taxon>Lamiales</taxon>
        <taxon>Pedaliaceae</taxon>
        <taxon>Sesamum</taxon>
    </lineage>
</organism>
<evidence type="ECO:0000256" key="1">
    <source>
        <dbReference type="SAM" id="MobiDB-lite"/>
    </source>
</evidence>
<comment type="caution">
    <text evidence="2">The sequence shown here is derived from an EMBL/GenBank/DDBJ whole genome shotgun (WGS) entry which is preliminary data.</text>
</comment>
<dbReference type="PANTHER" id="PTHR36757">
    <property type="entry name" value="BNAANNG22500D PROTEIN"/>
    <property type="match status" value="1"/>
</dbReference>
<dbReference type="EMBL" id="JACGWN010000006">
    <property type="protein sequence ID" value="KAL0446862.1"/>
    <property type="molecule type" value="Genomic_DNA"/>
</dbReference>
<name>A0AAW2WY60_9LAMI</name>
<proteinExistence type="predicted"/>
<accession>A0AAW2WY60</accession>
<evidence type="ECO:0000313" key="2">
    <source>
        <dbReference type="EMBL" id="KAL0446862.1"/>
    </source>
</evidence>
<protein>
    <submittedName>
        <fullName evidence="2">Uncharacterized protein</fullName>
    </submittedName>
</protein>
<sequence length="287" mass="31692">MAVDVCSDISSPVVSPRISFSHDLKEFDIVPVESHHSSTDAFIDFDFCIDHGLSREISSADELFADGKILPGEIKKTTPPKQTHQPDPISTPSEARKPAEFANDSTKKKRLIEFLSTSSDDADEEQEKPSAKPFWQFRRSSSVNCDNGRGNGLLRTLQFLSRSNSTGSVPNPKPSGFPKAMQKQHSLKEASTNRSNPTVPSFYQYCPYNSAKPSLRKSGSRSYGNGVRIGPVLNIPPTYIAKGTLNYSVENSIPGTIIPGYYYICKIESYKNCDRVGQYQQLDAVGI</sequence>
<feature type="region of interest" description="Disordered" evidence="1">
    <location>
        <begin position="162"/>
        <end position="198"/>
    </location>
</feature>
<feature type="compositionally biased region" description="Polar residues" evidence="1">
    <location>
        <begin position="79"/>
        <end position="93"/>
    </location>
</feature>
<reference evidence="2" key="2">
    <citation type="journal article" date="2024" name="Plant">
        <title>Genomic evolution and insights into agronomic trait innovations of Sesamum species.</title>
        <authorList>
            <person name="Miao H."/>
            <person name="Wang L."/>
            <person name="Qu L."/>
            <person name="Liu H."/>
            <person name="Sun Y."/>
            <person name="Le M."/>
            <person name="Wang Q."/>
            <person name="Wei S."/>
            <person name="Zheng Y."/>
            <person name="Lin W."/>
            <person name="Duan Y."/>
            <person name="Cao H."/>
            <person name="Xiong S."/>
            <person name="Wang X."/>
            <person name="Wei L."/>
            <person name="Li C."/>
            <person name="Ma Q."/>
            <person name="Ju M."/>
            <person name="Zhao R."/>
            <person name="Li G."/>
            <person name="Mu C."/>
            <person name="Tian Q."/>
            <person name="Mei H."/>
            <person name="Zhang T."/>
            <person name="Gao T."/>
            <person name="Zhang H."/>
        </authorList>
    </citation>
    <scope>NUCLEOTIDE SEQUENCE</scope>
    <source>
        <strain evidence="2">KEN1</strain>
    </source>
</reference>
<reference evidence="2" key="1">
    <citation type="submission" date="2020-06" db="EMBL/GenBank/DDBJ databases">
        <authorList>
            <person name="Li T."/>
            <person name="Hu X."/>
            <person name="Zhang T."/>
            <person name="Song X."/>
            <person name="Zhang H."/>
            <person name="Dai N."/>
            <person name="Sheng W."/>
            <person name="Hou X."/>
            <person name="Wei L."/>
        </authorList>
    </citation>
    <scope>NUCLEOTIDE SEQUENCE</scope>
    <source>
        <strain evidence="2">KEN1</strain>
        <tissue evidence="2">Leaf</tissue>
    </source>
</reference>
<feature type="compositionally biased region" description="Polar residues" evidence="1">
    <location>
        <begin position="189"/>
        <end position="198"/>
    </location>
</feature>
<dbReference type="AlphaFoldDB" id="A0AAW2WY60"/>
<dbReference type="PANTHER" id="PTHR36757:SF1">
    <property type="entry name" value="GENOME ASSEMBLY, CHROMOSOME: A04"/>
    <property type="match status" value="1"/>
</dbReference>